<name>A0A071MA06_9BURK</name>
<proteinExistence type="predicted"/>
<dbReference type="GO" id="GO:0052689">
    <property type="term" value="F:carboxylic ester hydrolase activity"/>
    <property type="evidence" value="ECO:0007669"/>
    <property type="project" value="UniProtKB-ARBA"/>
</dbReference>
<feature type="chain" id="PRO_5001680019" evidence="2">
    <location>
        <begin position="20"/>
        <end position="318"/>
    </location>
</feature>
<dbReference type="PIRSF" id="PIRSF031982">
    <property type="entry name" value="UCP031982_abhydr"/>
    <property type="match status" value="1"/>
</dbReference>
<comment type="caution">
    <text evidence="4">The sequence shown here is derived from an EMBL/GenBank/DDBJ whole genome shotgun (WGS) entry which is preliminary data.</text>
</comment>
<dbReference type="Gene3D" id="3.40.50.1820">
    <property type="entry name" value="alpha/beta hydrolase"/>
    <property type="match status" value="1"/>
</dbReference>
<dbReference type="InterPro" id="IPR050261">
    <property type="entry name" value="FrsA_esterase"/>
</dbReference>
<dbReference type="PANTHER" id="PTHR22946">
    <property type="entry name" value="DIENELACTONE HYDROLASE DOMAIN-CONTAINING PROTEIN-RELATED"/>
    <property type="match status" value="1"/>
</dbReference>
<dbReference type="InterPro" id="IPR029058">
    <property type="entry name" value="AB_hydrolase_fold"/>
</dbReference>
<feature type="signal peptide" evidence="2">
    <location>
        <begin position="1"/>
        <end position="19"/>
    </location>
</feature>
<accession>A0A071MA06</accession>
<dbReference type="OrthoDB" id="192696at2"/>
<evidence type="ECO:0000256" key="2">
    <source>
        <dbReference type="SAM" id="SignalP"/>
    </source>
</evidence>
<dbReference type="PANTHER" id="PTHR22946:SF9">
    <property type="entry name" value="POLYKETIDE TRANSFERASE AF380"/>
    <property type="match status" value="1"/>
</dbReference>
<evidence type="ECO:0000313" key="4">
    <source>
        <dbReference type="EMBL" id="KEA57637.1"/>
    </source>
</evidence>
<keyword evidence="2" id="KW-0732">Signal</keyword>
<reference evidence="4" key="1">
    <citation type="submission" date="2014-04" db="EMBL/GenBank/DDBJ databases">
        <title>In planta biocontrol of soil-borne Fusarium wilt of banana through a plant endophytic bacterium, Burkholderia cenocepacia 869T2.</title>
        <authorList>
            <person name="Ho Y.-N."/>
            <person name="Chiang H.-M."/>
            <person name="Chao C.-P."/>
            <person name="Su C.-C."/>
            <person name="Hsu H.-F."/>
            <person name="Guo C.-T."/>
            <person name="Hsieh J.-L."/>
            <person name="Huang C.-C."/>
        </authorList>
    </citation>
    <scope>NUCLEOTIDE SEQUENCE [LARGE SCALE GENOMIC DNA]</scope>
    <source>
        <strain evidence="4">869T2</strain>
    </source>
</reference>
<evidence type="ECO:0000256" key="1">
    <source>
        <dbReference type="ARBA" id="ARBA00022801"/>
    </source>
</evidence>
<dbReference type="SUPFAM" id="SSF53474">
    <property type="entry name" value="alpha/beta-Hydrolases"/>
    <property type="match status" value="1"/>
</dbReference>
<feature type="domain" description="Serine aminopeptidase S33" evidence="3">
    <location>
        <begin position="73"/>
        <end position="182"/>
    </location>
</feature>
<dbReference type="InterPro" id="IPR022742">
    <property type="entry name" value="Hydrolase_4"/>
</dbReference>
<dbReference type="EMBL" id="JJOA01000017">
    <property type="protein sequence ID" value="KEA57637.1"/>
    <property type="molecule type" value="Genomic_DNA"/>
</dbReference>
<organism evidence="4">
    <name type="scientific">Burkholderia cenocepacia</name>
    <dbReference type="NCBI Taxonomy" id="95486"/>
    <lineage>
        <taxon>Bacteria</taxon>
        <taxon>Pseudomonadati</taxon>
        <taxon>Pseudomonadota</taxon>
        <taxon>Betaproteobacteria</taxon>
        <taxon>Burkholderiales</taxon>
        <taxon>Burkholderiaceae</taxon>
        <taxon>Burkholderia</taxon>
        <taxon>Burkholderia cepacia complex</taxon>
    </lineage>
</organism>
<dbReference type="InterPro" id="IPR016986">
    <property type="entry name" value="UCP031982_abhydr"/>
</dbReference>
<evidence type="ECO:0000259" key="3">
    <source>
        <dbReference type="Pfam" id="PF12146"/>
    </source>
</evidence>
<protein>
    <submittedName>
        <fullName evidence="4">Dienelactone hydrolase</fullName>
    </submittedName>
</protein>
<dbReference type="AlphaFoldDB" id="A0A071MA06"/>
<sequence length="318" mass="33735">MKTWLSAVLLCLSATIAHAAGVKFVTLPADTRGPAVRAAIWTPCAAPGRPLTIGPFVLQGQRDCPTAGDKLPLVVISHGHGGTFLGHHDLAETLADAGYVVAAINHPGDTFSDMSRAADLSDFVERPADITRLVDYMLDKAPDAARTDPTRIGFFGFSRGGYTGLVLAGANPDFVHAALACPDPAWPICRQIRDGDVPKAPLTHDPRIKAYALADPFDAFPSADTLKDVHAPIQLWASEAGGDGVVPEMGPALAALLPQRPEFHVVPNAAHFAFLAPCPEQLARDAPDICTDAKGFDRAAFHRTLDAKALAFFNANLR</sequence>
<dbReference type="Pfam" id="PF12146">
    <property type="entry name" value="Hydrolase_4"/>
    <property type="match status" value="1"/>
</dbReference>
<gene>
    <name evidence="4" type="ORF">DT99_21850</name>
</gene>
<keyword evidence="1 4" id="KW-0378">Hydrolase</keyword>